<name>A0ABD3VSR0_SINWO</name>
<reference evidence="9 10" key="1">
    <citation type="submission" date="2024-11" db="EMBL/GenBank/DDBJ databases">
        <title>Chromosome-level genome assembly of the freshwater bivalve Anodonta woodiana.</title>
        <authorList>
            <person name="Chen X."/>
        </authorList>
    </citation>
    <scope>NUCLEOTIDE SEQUENCE [LARGE SCALE GENOMIC DNA]</scope>
    <source>
        <strain evidence="9">MN2024</strain>
        <tissue evidence="9">Gills</tissue>
    </source>
</reference>
<evidence type="ECO:0000256" key="1">
    <source>
        <dbReference type="ARBA" id="ARBA00001974"/>
    </source>
</evidence>
<evidence type="ECO:0000256" key="3">
    <source>
        <dbReference type="ARBA" id="ARBA00005995"/>
    </source>
</evidence>
<organism evidence="9 10">
    <name type="scientific">Sinanodonta woodiana</name>
    <name type="common">Chinese pond mussel</name>
    <name type="synonym">Anodonta woodiana</name>
    <dbReference type="NCBI Taxonomy" id="1069815"/>
    <lineage>
        <taxon>Eukaryota</taxon>
        <taxon>Metazoa</taxon>
        <taxon>Spiralia</taxon>
        <taxon>Lophotrochozoa</taxon>
        <taxon>Mollusca</taxon>
        <taxon>Bivalvia</taxon>
        <taxon>Autobranchia</taxon>
        <taxon>Heteroconchia</taxon>
        <taxon>Palaeoheterodonta</taxon>
        <taxon>Unionida</taxon>
        <taxon>Unionoidea</taxon>
        <taxon>Unionidae</taxon>
        <taxon>Unioninae</taxon>
        <taxon>Sinanodonta</taxon>
    </lineage>
</organism>
<proteinExistence type="inferred from homology"/>
<dbReference type="SUPFAM" id="SSF51905">
    <property type="entry name" value="FAD/NAD(P)-binding domain"/>
    <property type="match status" value="1"/>
</dbReference>
<evidence type="ECO:0000256" key="6">
    <source>
        <dbReference type="ARBA" id="ARBA00022827"/>
    </source>
</evidence>
<dbReference type="InterPro" id="IPR002937">
    <property type="entry name" value="Amino_oxidase"/>
</dbReference>
<comment type="similarity">
    <text evidence="3">Belongs to the flavin monoamine oxidase family.</text>
</comment>
<gene>
    <name evidence="9" type="ORF">ACJMK2_006304</name>
</gene>
<comment type="caution">
    <text evidence="9">The sequence shown here is derived from an EMBL/GenBank/DDBJ whole genome shotgun (WGS) entry which is preliminary data.</text>
</comment>
<dbReference type="Gene3D" id="3.90.660.10">
    <property type="match status" value="1"/>
</dbReference>
<comment type="cofactor">
    <cofactor evidence="1">
        <name>FAD</name>
        <dbReference type="ChEBI" id="CHEBI:57692"/>
    </cofactor>
</comment>
<dbReference type="PANTHER" id="PTHR10742">
    <property type="entry name" value="FLAVIN MONOAMINE OXIDASE"/>
    <property type="match status" value="1"/>
</dbReference>
<evidence type="ECO:0000256" key="4">
    <source>
        <dbReference type="ARBA" id="ARBA00022490"/>
    </source>
</evidence>
<keyword evidence="10" id="KW-1185">Reference proteome</keyword>
<comment type="subcellular location">
    <subcellularLocation>
        <location evidence="2">Cytoplasm</location>
    </subcellularLocation>
</comment>
<dbReference type="InterPro" id="IPR050281">
    <property type="entry name" value="Flavin_monoamine_oxidase"/>
</dbReference>
<keyword evidence="6" id="KW-0274">FAD</keyword>
<dbReference type="GO" id="GO:0016491">
    <property type="term" value="F:oxidoreductase activity"/>
    <property type="evidence" value="ECO:0007669"/>
    <property type="project" value="UniProtKB-KW"/>
</dbReference>
<evidence type="ECO:0000256" key="5">
    <source>
        <dbReference type="ARBA" id="ARBA00022630"/>
    </source>
</evidence>
<feature type="domain" description="Amine oxidase" evidence="8">
    <location>
        <begin position="25"/>
        <end position="478"/>
    </location>
</feature>
<accession>A0ABD3VSR0</accession>
<keyword evidence="5" id="KW-0285">Flavoprotein</keyword>
<dbReference type="EMBL" id="JBJQND010000010">
    <property type="protein sequence ID" value="KAL3864639.1"/>
    <property type="molecule type" value="Genomic_DNA"/>
</dbReference>
<protein>
    <recommendedName>
        <fullName evidence="8">Amine oxidase domain-containing protein</fullName>
    </recommendedName>
</protein>
<keyword evidence="7" id="KW-0560">Oxidoreductase</keyword>
<dbReference type="SUPFAM" id="SSF54373">
    <property type="entry name" value="FAD-linked reductases, C-terminal domain"/>
    <property type="match status" value="1"/>
</dbReference>
<evidence type="ECO:0000313" key="10">
    <source>
        <dbReference type="Proteomes" id="UP001634394"/>
    </source>
</evidence>
<evidence type="ECO:0000256" key="7">
    <source>
        <dbReference type="ARBA" id="ARBA00023002"/>
    </source>
</evidence>
<dbReference type="AlphaFoldDB" id="A0ABD3VSR0"/>
<dbReference type="GO" id="GO:0005737">
    <property type="term" value="C:cytoplasm"/>
    <property type="evidence" value="ECO:0007669"/>
    <property type="project" value="UniProtKB-SubCell"/>
</dbReference>
<dbReference type="InterPro" id="IPR036188">
    <property type="entry name" value="FAD/NAD-bd_sf"/>
</dbReference>
<evidence type="ECO:0000313" key="9">
    <source>
        <dbReference type="EMBL" id="KAL3864639.1"/>
    </source>
</evidence>
<keyword evidence="4" id="KW-0963">Cytoplasm</keyword>
<evidence type="ECO:0000256" key="2">
    <source>
        <dbReference type="ARBA" id="ARBA00004496"/>
    </source>
</evidence>
<evidence type="ECO:0000259" key="8">
    <source>
        <dbReference type="Pfam" id="PF01593"/>
    </source>
</evidence>
<dbReference type="PANTHER" id="PTHR10742:SF405">
    <property type="entry name" value="PEROXISOMAL N(1)-ACETYL-SPERMINE_SPERMIDINE OXIDASE"/>
    <property type="match status" value="1"/>
</dbReference>
<dbReference type="Proteomes" id="UP001634394">
    <property type="component" value="Unassembled WGS sequence"/>
</dbReference>
<dbReference type="Gene3D" id="3.50.50.60">
    <property type="entry name" value="FAD/NAD(P)-binding domain"/>
    <property type="match status" value="1"/>
</dbReference>
<sequence length="487" mass="55481">MEKKMASDDDSLSRRTKVLIVGAGIAGIAAGEYMTRKGFTDFKILEASDRVGGRIWTVEFDEEGHKAEMGANWIHGIERNPIFQIADENGLLQLRYKDKGLRHRDVFVTEDGEEVSSKLVKDVDFMYGLLIQQCEEFFQMGMPTPEENDSVGSYLEREISEKLDPYSEEDRRMRELVFNQHLRQECCISGCDTLNDVSLSEFGGYEELPGIHYTIPPGFQSVLNILKSKIPEDNILLNSPVRCIHWDMPNSEVCVECENGEKFYANYVIVTVSLGVLKAACERMFDPKLPDEKIVAIDKMGFGIVDKVMLYFGEPVVESDVFRIELLWDDEQYGDKSEAPNLRSSWFRRIYSFEVLHENLLIGWVCGKEALYMESLSEEEIGEDCVNVLRKFLKKPDISPPKKVIRTRWGNNPHTRGSYCYIRVGATVADVETLMEPVYNKSTSKPCILFAGEGTHPSFYSTTHGALLTGYREAKRILELVECPQLE</sequence>
<dbReference type="Pfam" id="PF01593">
    <property type="entry name" value="Amino_oxidase"/>
    <property type="match status" value="1"/>
</dbReference>